<feature type="active site" evidence="1">
    <location>
        <position position="306"/>
    </location>
</feature>
<dbReference type="AlphaFoldDB" id="A0A930V3H1"/>
<keyword evidence="3" id="KW-0812">Transmembrane</keyword>
<dbReference type="PANTHER" id="PTHR37981">
    <property type="entry name" value="LIPASE 2"/>
    <property type="match status" value="1"/>
</dbReference>
<feature type="disulfide bond" evidence="2">
    <location>
        <begin position="94"/>
        <end position="119"/>
    </location>
</feature>
<feature type="transmembrane region" description="Helical" evidence="3">
    <location>
        <begin position="20"/>
        <end position="39"/>
    </location>
</feature>
<dbReference type="Gene3D" id="3.40.50.1110">
    <property type="entry name" value="SGNH hydrolase"/>
    <property type="match status" value="1"/>
</dbReference>
<keyword evidence="2" id="KW-1015">Disulfide bond</keyword>
<gene>
    <name evidence="5" type="ORF">ISG29_12595</name>
</gene>
<dbReference type="RefSeq" id="WP_194503801.1">
    <property type="nucleotide sequence ID" value="NZ_JADIVZ010000006.1"/>
</dbReference>
<organism evidence="5 6">
    <name type="scientific">Nocardioides acrostichi</name>
    <dbReference type="NCBI Taxonomy" id="2784339"/>
    <lineage>
        <taxon>Bacteria</taxon>
        <taxon>Bacillati</taxon>
        <taxon>Actinomycetota</taxon>
        <taxon>Actinomycetes</taxon>
        <taxon>Propionibacteriales</taxon>
        <taxon>Nocardioidaceae</taxon>
        <taxon>Nocardioides</taxon>
    </lineage>
</organism>
<keyword evidence="3" id="KW-1133">Transmembrane helix</keyword>
<dbReference type="PANTHER" id="PTHR37981:SF1">
    <property type="entry name" value="SGNH HYDROLASE-TYPE ESTERASE DOMAIN-CONTAINING PROTEIN"/>
    <property type="match status" value="1"/>
</dbReference>
<proteinExistence type="predicted"/>
<comment type="caution">
    <text evidence="5">The sequence shown here is derived from an EMBL/GenBank/DDBJ whole genome shotgun (WGS) entry which is preliminary data.</text>
</comment>
<sequence>MPVERTRVASRRDHLRSAAFVAGLVVLMIALLVGGTLLLERYLSADPTPVAAPQVSDVSAPLSRAQLNGRLRYVALGDSYSAGPGLPQQVDATCARSSSNYPSLLAKRLSTASFVDVTCSGARTVDITGDQTRSTGTVAPQADALDDDTDLVTVSVGGNDDNVFNALVTTCPEVADTDPRGHPCQTQLAGAGGAALVQQTDRLVTRVSAVIRAIRERSPRAQVVVVGYPAIFPTHGTCAALPFARGDVTWAAQVVDAVDDGLAGAARNEGVRFVDLRPASAGHDICSRKPWMSGVEAGADGSAPWHPVPRGMQGAATAIYDQLTGAAEGGSE</sequence>
<feature type="active site" description="Nucleophile" evidence="1">
    <location>
        <position position="79"/>
    </location>
</feature>
<dbReference type="GO" id="GO:0004806">
    <property type="term" value="F:triacylglycerol lipase activity"/>
    <property type="evidence" value="ECO:0007669"/>
    <property type="project" value="TreeGrafter"/>
</dbReference>
<dbReference type="EMBL" id="JADIVZ010000006">
    <property type="protein sequence ID" value="MBF4162529.1"/>
    <property type="molecule type" value="Genomic_DNA"/>
</dbReference>
<dbReference type="GO" id="GO:0019433">
    <property type="term" value="P:triglyceride catabolic process"/>
    <property type="evidence" value="ECO:0007669"/>
    <property type="project" value="TreeGrafter"/>
</dbReference>
<keyword evidence="3" id="KW-0472">Membrane</keyword>
<evidence type="ECO:0000259" key="4">
    <source>
        <dbReference type="Pfam" id="PF13472"/>
    </source>
</evidence>
<dbReference type="InterPro" id="IPR036514">
    <property type="entry name" value="SGNH_hydro_sf"/>
</dbReference>
<dbReference type="SUPFAM" id="SSF52266">
    <property type="entry name" value="SGNH hydrolase"/>
    <property type="match status" value="1"/>
</dbReference>
<dbReference type="InterPro" id="IPR013830">
    <property type="entry name" value="SGNH_hydro"/>
</dbReference>
<keyword evidence="5" id="KW-0378">Hydrolase</keyword>
<dbReference type="InterPro" id="IPR037460">
    <property type="entry name" value="SEST-like"/>
</dbReference>
<feature type="domain" description="SGNH hydrolase-type esterase" evidence="4">
    <location>
        <begin position="75"/>
        <end position="313"/>
    </location>
</feature>
<protein>
    <submittedName>
        <fullName evidence="5">SGNH/GDSL hydrolase family protein</fullName>
    </submittedName>
</protein>
<feature type="disulfide bond" evidence="2">
    <location>
        <begin position="171"/>
        <end position="184"/>
    </location>
</feature>
<name>A0A930V3H1_9ACTN</name>
<dbReference type="Proteomes" id="UP000656804">
    <property type="component" value="Unassembled WGS sequence"/>
</dbReference>
<evidence type="ECO:0000256" key="2">
    <source>
        <dbReference type="PIRSR" id="PIRSR637460-2"/>
    </source>
</evidence>
<evidence type="ECO:0000313" key="5">
    <source>
        <dbReference type="EMBL" id="MBF4162529.1"/>
    </source>
</evidence>
<evidence type="ECO:0000313" key="6">
    <source>
        <dbReference type="Proteomes" id="UP000656804"/>
    </source>
</evidence>
<dbReference type="CDD" id="cd01823">
    <property type="entry name" value="SEST_like"/>
    <property type="match status" value="1"/>
</dbReference>
<dbReference type="Pfam" id="PF13472">
    <property type="entry name" value="Lipase_GDSL_2"/>
    <property type="match status" value="1"/>
</dbReference>
<evidence type="ECO:0000256" key="3">
    <source>
        <dbReference type="SAM" id="Phobius"/>
    </source>
</evidence>
<evidence type="ECO:0000256" key="1">
    <source>
        <dbReference type="PIRSR" id="PIRSR637460-1"/>
    </source>
</evidence>
<feature type="disulfide bond" evidence="2">
    <location>
        <begin position="238"/>
        <end position="286"/>
    </location>
</feature>
<accession>A0A930V3H1</accession>
<reference evidence="5" key="1">
    <citation type="submission" date="2020-11" db="EMBL/GenBank/DDBJ databases">
        <title>Nocardioides sp. CBS4Y-1, whole genome shotgun sequence.</title>
        <authorList>
            <person name="Tuo L."/>
        </authorList>
    </citation>
    <scope>NUCLEOTIDE SEQUENCE</scope>
    <source>
        <strain evidence="5">CBS4Y-1</strain>
    </source>
</reference>
<keyword evidence="6" id="KW-1185">Reference proteome</keyword>